<dbReference type="OrthoDB" id="2084475at2"/>
<evidence type="ECO:0000256" key="7">
    <source>
        <dbReference type="ARBA" id="ARBA00023136"/>
    </source>
</evidence>
<keyword evidence="3 8" id="KW-0812">Transmembrane</keyword>
<name>A0A1E7ZB34_9ALTE</name>
<evidence type="ECO:0000256" key="4">
    <source>
        <dbReference type="ARBA" id="ARBA00022741"/>
    </source>
</evidence>
<feature type="transmembrane region" description="Helical" evidence="8">
    <location>
        <begin position="147"/>
        <end position="169"/>
    </location>
</feature>
<dbReference type="RefSeq" id="WP_070125562.1">
    <property type="nucleotide sequence ID" value="NZ_MDHN01000025.1"/>
</dbReference>
<dbReference type="GO" id="GO:0000166">
    <property type="term" value="F:nucleotide binding"/>
    <property type="evidence" value="ECO:0007669"/>
    <property type="project" value="UniProtKB-KW"/>
</dbReference>
<evidence type="ECO:0000256" key="5">
    <source>
        <dbReference type="ARBA" id="ARBA00022989"/>
    </source>
</evidence>
<keyword evidence="7 8" id="KW-0472">Membrane</keyword>
<evidence type="ECO:0000256" key="6">
    <source>
        <dbReference type="ARBA" id="ARBA00023118"/>
    </source>
</evidence>
<dbReference type="AlphaFoldDB" id="A0A1E7ZB34"/>
<feature type="transmembrane region" description="Helical" evidence="8">
    <location>
        <begin position="24"/>
        <end position="42"/>
    </location>
</feature>
<evidence type="ECO:0000313" key="10">
    <source>
        <dbReference type="EMBL" id="OFC70736.1"/>
    </source>
</evidence>
<evidence type="ECO:0000259" key="9">
    <source>
        <dbReference type="Pfam" id="PF18967"/>
    </source>
</evidence>
<protein>
    <recommendedName>
        <fullName evidence="9">Pycsar effector protein domain-containing protein</fullName>
    </recommendedName>
</protein>
<keyword evidence="5 8" id="KW-1133">Transmembrane helix</keyword>
<evidence type="ECO:0000256" key="8">
    <source>
        <dbReference type="SAM" id="Phobius"/>
    </source>
</evidence>
<comment type="caution">
    <text evidence="10">The sequence shown here is derived from an EMBL/GenBank/DDBJ whole genome shotgun (WGS) entry which is preliminary data.</text>
</comment>
<sequence>MEDKLNSAFENVNNWLRYAETKSATLLAANGVMVFGIIRFLTGIENEALVLLLYLVAVIFMLIASMVLLLISFSPSLDIPWLFKLSSPDEKTDNLLYFDHVSKYTPKKYLEALACAADIQDHKSNQLELMIAKQIIANSVIARRKFIIFKIASWLTISAVITPILAWAIKDRTH</sequence>
<keyword evidence="2" id="KW-1003">Cell membrane</keyword>
<dbReference type="EMBL" id="MDHN01000025">
    <property type="protein sequence ID" value="OFC70736.1"/>
    <property type="molecule type" value="Genomic_DNA"/>
</dbReference>
<dbReference type="Proteomes" id="UP000175691">
    <property type="component" value="Unassembled WGS sequence"/>
</dbReference>
<dbReference type="InterPro" id="IPR043760">
    <property type="entry name" value="PycTM_dom"/>
</dbReference>
<dbReference type="GO" id="GO:0005886">
    <property type="term" value="C:plasma membrane"/>
    <property type="evidence" value="ECO:0007669"/>
    <property type="project" value="UniProtKB-SubCell"/>
</dbReference>
<reference evidence="10" key="1">
    <citation type="submission" date="2016-08" db="EMBL/GenBank/DDBJ databases">
        <authorList>
            <person name="Seilhamer J.J."/>
        </authorList>
    </citation>
    <scope>NUCLEOTIDE SEQUENCE [LARGE SCALE GENOMIC DNA]</scope>
    <source>
        <strain evidence="10">KCTC 42603</strain>
    </source>
</reference>
<evidence type="ECO:0000256" key="2">
    <source>
        <dbReference type="ARBA" id="ARBA00022475"/>
    </source>
</evidence>
<accession>A0A1E7ZB34</accession>
<organism evidence="10 11">
    <name type="scientific">Alteromonas confluentis</name>
    <dbReference type="NCBI Taxonomy" id="1656094"/>
    <lineage>
        <taxon>Bacteria</taxon>
        <taxon>Pseudomonadati</taxon>
        <taxon>Pseudomonadota</taxon>
        <taxon>Gammaproteobacteria</taxon>
        <taxon>Alteromonadales</taxon>
        <taxon>Alteromonadaceae</taxon>
        <taxon>Alteromonas/Salinimonas group</taxon>
        <taxon>Alteromonas</taxon>
    </lineage>
</organism>
<evidence type="ECO:0000256" key="1">
    <source>
        <dbReference type="ARBA" id="ARBA00004236"/>
    </source>
</evidence>
<evidence type="ECO:0000256" key="3">
    <source>
        <dbReference type="ARBA" id="ARBA00022692"/>
    </source>
</evidence>
<keyword evidence="4" id="KW-0547">Nucleotide-binding</keyword>
<proteinExistence type="predicted"/>
<dbReference type="STRING" id="1656094.BFC18_12025"/>
<evidence type="ECO:0000313" key="11">
    <source>
        <dbReference type="Proteomes" id="UP000175691"/>
    </source>
</evidence>
<gene>
    <name evidence="10" type="ORF">BFC18_12025</name>
</gene>
<comment type="subcellular location">
    <subcellularLocation>
        <location evidence="1">Cell membrane</location>
    </subcellularLocation>
</comment>
<keyword evidence="6" id="KW-0051">Antiviral defense</keyword>
<dbReference type="GO" id="GO:0051607">
    <property type="term" value="P:defense response to virus"/>
    <property type="evidence" value="ECO:0007669"/>
    <property type="project" value="UniProtKB-KW"/>
</dbReference>
<dbReference type="Pfam" id="PF18967">
    <property type="entry name" value="PycTM"/>
    <property type="match status" value="1"/>
</dbReference>
<feature type="transmembrane region" description="Helical" evidence="8">
    <location>
        <begin position="48"/>
        <end position="71"/>
    </location>
</feature>
<feature type="domain" description="Pycsar effector protein" evidence="9">
    <location>
        <begin position="5"/>
        <end position="168"/>
    </location>
</feature>
<keyword evidence="11" id="KW-1185">Reference proteome</keyword>